<gene>
    <name evidence="5" type="ORF">PQJ73_05280</name>
</gene>
<proteinExistence type="predicted"/>
<reference evidence="5" key="1">
    <citation type="journal article" date="2023" name="Microbiol Resour">
        <title>Genome Sequences of Rhodoplanes serenus and Two Thermotolerant Strains, Rhodoplanes tepidamans and 'Rhodoplanes cryptolactis,' Further Refine the Genus.</title>
        <authorList>
            <person name="Rayyan A.A."/>
            <person name="Kyndt J.A."/>
        </authorList>
    </citation>
    <scope>NUCLEOTIDE SEQUENCE</scope>
    <source>
        <strain evidence="5">DSM 9987</strain>
    </source>
</reference>
<dbReference type="Gene3D" id="3.40.50.300">
    <property type="entry name" value="P-loop containing nucleotide triphosphate hydrolases"/>
    <property type="match status" value="1"/>
</dbReference>
<dbReference type="SUPFAM" id="SSF52540">
    <property type="entry name" value="P-loop containing nucleoside triphosphate hydrolases"/>
    <property type="match status" value="1"/>
</dbReference>
<dbReference type="PANTHER" id="PTHR22683">
    <property type="entry name" value="SPORULATION PROTEIN RELATED"/>
    <property type="match status" value="1"/>
</dbReference>
<evidence type="ECO:0000256" key="3">
    <source>
        <dbReference type="PROSITE-ProRule" id="PRU00289"/>
    </source>
</evidence>
<sequence length="631" mass="71249">MQVHCLSLADSLLDFWKRDDRNAVEAHFNAKLRELEMDHLHRNLAKSYSWCLRAYVALWDCGPRISLLNLLHCDFRSKVITYRLYERVLTVADLEVRREALEHLWGEAVEFVDGAGTFEHYWDGRTLREFTAPGAVVVRPKGWKLIRPVIEAPKIATSSPPKACINLPYRPPPPGLRVVEPAPSAVAVRANVLERLRSHAAPKPKPVEPIESKKLREFLDWWARGEDPNYVVPEFAFFMVGSEHLLTHYWTLSDQDKARGRRFIWRAIAEFAGRLNSTTYPAMAAAVAAWRCGLTGSLETSWIELNACDFRNSVVTYVGIGQVLRPAEFEPHRDYFETLWQGPVEFVDAGQGVVLPAQWDKVSKHPGCVTVRRRRVLPERIQLGPVRNAEVTFGVELTTGERVSLPLRRVPHTLVAGTTGFGKSVFLHQLIQQLLQQTDVERLYLVDLKAGIEFARYEAQPRATVVWEMPEVFRVIDELAAEMDRRLQAARGAGREFNGPRIFFVVDEYAEIELWPTVGKEEKEAKARALAQLIRISLRGRAAGIVLVLSLQKATTDVMDSSLRNNLAGLVCFRVGSKMTAAAMFGSTDDLRVNPLQLRRGQFIFYNPVAAEIHYLQATVPDGLGIADGRG</sequence>
<evidence type="ECO:0000256" key="2">
    <source>
        <dbReference type="ARBA" id="ARBA00022840"/>
    </source>
</evidence>
<keyword evidence="6" id="KW-1185">Reference proteome</keyword>
<reference evidence="5" key="2">
    <citation type="submission" date="2023-02" db="EMBL/GenBank/DDBJ databases">
        <authorList>
            <person name="Rayyan A."/>
            <person name="Meyer T."/>
            <person name="Kyndt J.A."/>
        </authorList>
    </citation>
    <scope>NUCLEOTIDE SEQUENCE</scope>
    <source>
        <strain evidence="5">DSM 9987</strain>
    </source>
</reference>
<dbReference type="InterPro" id="IPR002543">
    <property type="entry name" value="FtsK_dom"/>
</dbReference>
<dbReference type="Proteomes" id="UP001165652">
    <property type="component" value="Unassembled WGS sequence"/>
</dbReference>
<name>A0ABT5J6E1_RHOTP</name>
<dbReference type="InterPro" id="IPR050206">
    <property type="entry name" value="FtsK/SpoIIIE/SftA"/>
</dbReference>
<dbReference type="EMBL" id="JAQQLI010000005">
    <property type="protein sequence ID" value="MDC7785088.1"/>
    <property type="molecule type" value="Genomic_DNA"/>
</dbReference>
<evidence type="ECO:0000313" key="6">
    <source>
        <dbReference type="Proteomes" id="UP001165652"/>
    </source>
</evidence>
<feature type="binding site" evidence="3">
    <location>
        <begin position="417"/>
        <end position="424"/>
    </location>
    <ligand>
        <name>ATP</name>
        <dbReference type="ChEBI" id="CHEBI:30616"/>
    </ligand>
</feature>
<dbReference type="RefSeq" id="WP_272775937.1">
    <property type="nucleotide sequence ID" value="NZ_JAQQLI010000005.1"/>
</dbReference>
<evidence type="ECO:0000259" key="4">
    <source>
        <dbReference type="PROSITE" id="PS50901"/>
    </source>
</evidence>
<keyword evidence="1 3" id="KW-0547">Nucleotide-binding</keyword>
<organism evidence="5 6">
    <name type="scientific">Rhodoplanes tepidamans</name>
    <name type="common">Rhodoplanes cryptolactis</name>
    <dbReference type="NCBI Taxonomy" id="200616"/>
    <lineage>
        <taxon>Bacteria</taxon>
        <taxon>Pseudomonadati</taxon>
        <taxon>Pseudomonadota</taxon>
        <taxon>Alphaproteobacteria</taxon>
        <taxon>Hyphomicrobiales</taxon>
        <taxon>Nitrobacteraceae</taxon>
        <taxon>Rhodoplanes</taxon>
    </lineage>
</organism>
<protein>
    <submittedName>
        <fullName evidence="5">FtsK/SpoIIIE domain-containing protein</fullName>
    </submittedName>
</protein>
<evidence type="ECO:0000313" key="5">
    <source>
        <dbReference type="EMBL" id="MDC7785088.1"/>
    </source>
</evidence>
<keyword evidence="2 3" id="KW-0067">ATP-binding</keyword>
<evidence type="ECO:0000256" key="1">
    <source>
        <dbReference type="ARBA" id="ARBA00022741"/>
    </source>
</evidence>
<dbReference type="InterPro" id="IPR027417">
    <property type="entry name" value="P-loop_NTPase"/>
</dbReference>
<dbReference type="Pfam" id="PF01580">
    <property type="entry name" value="FtsK_SpoIIIE"/>
    <property type="match status" value="1"/>
</dbReference>
<accession>A0ABT5J6E1</accession>
<dbReference type="PROSITE" id="PS50901">
    <property type="entry name" value="FTSK"/>
    <property type="match status" value="1"/>
</dbReference>
<feature type="domain" description="FtsK" evidence="4">
    <location>
        <begin position="400"/>
        <end position="582"/>
    </location>
</feature>
<comment type="caution">
    <text evidence="5">The sequence shown here is derived from an EMBL/GenBank/DDBJ whole genome shotgun (WGS) entry which is preliminary data.</text>
</comment>
<dbReference type="PANTHER" id="PTHR22683:SF41">
    <property type="entry name" value="DNA TRANSLOCASE FTSK"/>
    <property type="match status" value="1"/>
</dbReference>